<dbReference type="EMBL" id="JAHLQK010000003">
    <property type="protein sequence ID" value="MBU5676302.1"/>
    <property type="molecule type" value="Genomic_DNA"/>
</dbReference>
<comment type="caution">
    <text evidence="8">The sequence shown here is derived from an EMBL/GenBank/DDBJ whole genome shotgun (WGS) entry which is preliminary data.</text>
</comment>
<keyword evidence="6" id="KW-0131">Cell cycle</keyword>
<dbReference type="Pfam" id="PF17762">
    <property type="entry name" value="HTH_ParB"/>
    <property type="match status" value="1"/>
</dbReference>
<name>A0ABS6G1E1_9FIRM</name>
<dbReference type="CDD" id="cd16393">
    <property type="entry name" value="SPO0J_N"/>
    <property type="match status" value="1"/>
</dbReference>
<feature type="domain" description="HTH cro/C1-type" evidence="7">
    <location>
        <begin position="119"/>
        <end position="141"/>
    </location>
</feature>
<dbReference type="InterPro" id="IPR003115">
    <property type="entry name" value="ParB_N"/>
</dbReference>
<evidence type="ECO:0000313" key="9">
    <source>
        <dbReference type="Proteomes" id="UP000779508"/>
    </source>
</evidence>
<dbReference type="InterPro" id="IPR050336">
    <property type="entry name" value="Chromosome_partition/occlusion"/>
</dbReference>
<dbReference type="PANTHER" id="PTHR33375:SF8">
    <property type="entry name" value="NUCLEOID OCCLUSION PROTEIN"/>
    <property type="match status" value="1"/>
</dbReference>
<dbReference type="InterPro" id="IPR041468">
    <property type="entry name" value="HTH_ParB/Spo0J"/>
</dbReference>
<keyword evidence="4" id="KW-0238">DNA-binding</keyword>
<evidence type="ECO:0000256" key="4">
    <source>
        <dbReference type="ARBA" id="ARBA00023125"/>
    </source>
</evidence>
<evidence type="ECO:0000256" key="3">
    <source>
        <dbReference type="ARBA" id="ARBA00022618"/>
    </source>
</evidence>
<dbReference type="Pfam" id="PF02195">
    <property type="entry name" value="ParB_N"/>
    <property type="match status" value="1"/>
</dbReference>
<accession>A0ABS6G1E1</accession>
<evidence type="ECO:0000259" key="7">
    <source>
        <dbReference type="PROSITE" id="PS50943"/>
    </source>
</evidence>
<keyword evidence="3" id="KW-0132">Cell division</keyword>
<evidence type="ECO:0000256" key="6">
    <source>
        <dbReference type="ARBA" id="ARBA00023306"/>
    </source>
</evidence>
<reference evidence="8 9" key="1">
    <citation type="submission" date="2021-06" db="EMBL/GenBank/DDBJ databases">
        <authorList>
            <person name="Sun Q."/>
            <person name="Li D."/>
        </authorList>
    </citation>
    <scope>NUCLEOTIDE SEQUENCE [LARGE SCALE GENOMIC DNA]</scope>
    <source>
        <strain evidence="8 9">MSJ-5</strain>
    </source>
</reference>
<keyword evidence="9" id="KW-1185">Reference proteome</keyword>
<keyword evidence="2" id="KW-0963">Cytoplasm</keyword>
<dbReference type="NCBIfam" id="TIGR04285">
    <property type="entry name" value="nucleoid_noc"/>
    <property type="match status" value="1"/>
</dbReference>
<comment type="similarity">
    <text evidence="1">Belongs to the ParB family.</text>
</comment>
<dbReference type="Proteomes" id="UP000779508">
    <property type="component" value="Unassembled WGS sequence"/>
</dbReference>
<dbReference type="InterPro" id="IPR001387">
    <property type="entry name" value="Cro/C1-type_HTH"/>
</dbReference>
<organism evidence="8 9">
    <name type="scientific">Alkaliphilus flagellatus</name>
    <dbReference type="NCBI Taxonomy" id="2841507"/>
    <lineage>
        <taxon>Bacteria</taxon>
        <taxon>Bacillati</taxon>
        <taxon>Bacillota</taxon>
        <taxon>Clostridia</taxon>
        <taxon>Peptostreptococcales</taxon>
        <taxon>Natronincolaceae</taxon>
        <taxon>Alkaliphilus</taxon>
    </lineage>
</organism>
<evidence type="ECO:0000313" key="8">
    <source>
        <dbReference type="EMBL" id="MBU5676302.1"/>
    </source>
</evidence>
<dbReference type="PROSITE" id="PS50943">
    <property type="entry name" value="HTH_CROC1"/>
    <property type="match status" value="1"/>
</dbReference>
<evidence type="ECO:0000256" key="5">
    <source>
        <dbReference type="ARBA" id="ARBA00023210"/>
    </source>
</evidence>
<keyword evidence="5" id="KW-0717">Septation</keyword>
<evidence type="ECO:0000256" key="2">
    <source>
        <dbReference type="ARBA" id="ARBA00022490"/>
    </source>
</evidence>
<gene>
    <name evidence="8" type="primary">noc</name>
    <name evidence="8" type="ORF">KQI88_07725</name>
</gene>
<dbReference type="InterPro" id="IPR004437">
    <property type="entry name" value="ParB/RepB/Spo0J"/>
</dbReference>
<dbReference type="RefSeq" id="WP_216415974.1">
    <property type="nucleotide sequence ID" value="NZ_JAHLQK010000003.1"/>
</dbReference>
<dbReference type="NCBIfam" id="TIGR00180">
    <property type="entry name" value="parB_part"/>
    <property type="match status" value="1"/>
</dbReference>
<dbReference type="InterPro" id="IPR023705">
    <property type="entry name" value="Nucleoid_occlusion_protein"/>
</dbReference>
<dbReference type="SMART" id="SM00470">
    <property type="entry name" value="ParB"/>
    <property type="match status" value="1"/>
</dbReference>
<proteinExistence type="inferred from homology"/>
<sequence>MNSLDKRIEEVLVDKVIPNPYQPRRTFSQVGLEELSASIKAYGILQPISVRKIGEDKYELIAGERRLRAARLAELKTIPAIINNNYTDTDSAVLAIIENLQREDLNFIEEAEGYANLIEDHGFTQQELAERVGKNQSTIANKLRILRLGQNIKKRLLERGLTERHARALLKLPDDDLRENALDKVIKDDLNVKKTEQLIKTMLESIGKEKEVKPNQKIRSFMNYRIYLNTLKQAYDVIKEKQENAEFQQVDKGEYIEVTVKIPKG</sequence>
<evidence type="ECO:0000256" key="1">
    <source>
        <dbReference type="ARBA" id="ARBA00006295"/>
    </source>
</evidence>
<dbReference type="PANTHER" id="PTHR33375">
    <property type="entry name" value="CHROMOSOME-PARTITIONING PROTEIN PARB-RELATED"/>
    <property type="match status" value="1"/>
</dbReference>
<protein>
    <submittedName>
        <fullName evidence="8">Nucleoid occlusion protein</fullName>
    </submittedName>
</protein>